<dbReference type="AlphaFoldDB" id="A0A235CGV3"/>
<evidence type="ECO:0000313" key="3">
    <source>
        <dbReference type="EMBL" id="TDW56843.1"/>
    </source>
</evidence>
<evidence type="ECO:0008006" key="6">
    <source>
        <dbReference type="Google" id="ProtNLM"/>
    </source>
</evidence>
<proteinExistence type="predicted"/>
<evidence type="ECO:0000313" key="4">
    <source>
        <dbReference type="Proteomes" id="UP000243640"/>
    </source>
</evidence>
<dbReference type="OrthoDB" id="9783707at2"/>
<accession>A0A235CGV3</accession>
<dbReference type="Proteomes" id="UP000295058">
    <property type="component" value="Unassembled WGS sequence"/>
</dbReference>
<comment type="caution">
    <text evidence="2">The sequence shown here is derived from an EMBL/GenBank/DDBJ whole genome shotgun (WGS) entry which is preliminary data.</text>
</comment>
<feature type="transmembrane region" description="Helical" evidence="1">
    <location>
        <begin position="30"/>
        <end position="49"/>
    </location>
</feature>
<evidence type="ECO:0000256" key="1">
    <source>
        <dbReference type="SAM" id="Phobius"/>
    </source>
</evidence>
<feature type="transmembrane region" description="Helical" evidence="1">
    <location>
        <begin position="103"/>
        <end position="128"/>
    </location>
</feature>
<feature type="transmembrane region" description="Helical" evidence="1">
    <location>
        <begin position="61"/>
        <end position="83"/>
    </location>
</feature>
<reference evidence="3 5" key="2">
    <citation type="submission" date="2019-03" db="EMBL/GenBank/DDBJ databases">
        <title>Genomic Encyclopedia of Archaeal and Bacterial Type Strains, Phase II (KMG-II): from individual species to whole genera.</title>
        <authorList>
            <person name="Goeker M."/>
        </authorList>
    </citation>
    <scope>NUCLEOTIDE SEQUENCE [LARGE SCALE GENOMIC DNA]</scope>
    <source>
        <strain evidence="3 5">DSM 15594</strain>
    </source>
</reference>
<dbReference type="RefSeq" id="WP_094278686.1">
    <property type="nucleotide sequence ID" value="NZ_NQJF01000009.1"/>
</dbReference>
<evidence type="ECO:0000313" key="2">
    <source>
        <dbReference type="EMBL" id="OYD23614.1"/>
    </source>
</evidence>
<gene>
    <name evidence="2" type="ORF">B6S09_11780</name>
    <name evidence="3" type="ORF">LY04_02855</name>
</gene>
<organism evidence="2 4">
    <name type="scientific">Oceanimonas baumannii</name>
    <dbReference type="NCBI Taxonomy" id="129578"/>
    <lineage>
        <taxon>Bacteria</taxon>
        <taxon>Pseudomonadati</taxon>
        <taxon>Pseudomonadota</taxon>
        <taxon>Gammaproteobacteria</taxon>
        <taxon>Aeromonadales</taxon>
        <taxon>Aeromonadaceae</taxon>
        <taxon>Oceanimonas</taxon>
    </lineage>
</organism>
<reference evidence="2 4" key="1">
    <citation type="submission" date="2017-08" db="EMBL/GenBank/DDBJ databases">
        <title>Draft Genome Sequence of the Marine Bacterium Oceanimonas baumannii ATCC 700832.</title>
        <authorList>
            <person name="Mcclelland W.D."/>
            <person name="Brennan M.A."/>
            <person name="Trachtenberg A.M."/>
            <person name="Maclea K.S."/>
        </authorList>
    </citation>
    <scope>NUCLEOTIDE SEQUENCE [LARGE SCALE GENOMIC DNA]</scope>
    <source>
        <strain evidence="2 4">ATCC 700832</strain>
    </source>
</reference>
<evidence type="ECO:0000313" key="5">
    <source>
        <dbReference type="Proteomes" id="UP000295058"/>
    </source>
</evidence>
<keyword evidence="1" id="KW-0472">Membrane</keyword>
<sequence length="144" mass="15596">MSPLALLLVLCSAALHALWNLLGKRASPGYAFFWLANLTQCLLLPVLSLRQWRPGQYLTPGCALALLAAVGTSGYSLIDAHAITLLRDWLEGLHGQQSLALYYLWLQVMAVLVTLCRCCCGLGFVPAWCRLPAARPGRACSPAS</sequence>
<name>A0A235CGV3_9GAMM</name>
<dbReference type="EMBL" id="NQJF01000009">
    <property type="protein sequence ID" value="OYD23614.1"/>
    <property type="molecule type" value="Genomic_DNA"/>
</dbReference>
<keyword evidence="1" id="KW-1133">Transmembrane helix</keyword>
<keyword evidence="1" id="KW-0812">Transmembrane</keyword>
<protein>
    <recommendedName>
        <fullName evidence="6">EamA domain-containing protein</fullName>
    </recommendedName>
</protein>
<dbReference type="Proteomes" id="UP000243640">
    <property type="component" value="Unassembled WGS sequence"/>
</dbReference>
<keyword evidence="5" id="KW-1185">Reference proteome</keyword>
<dbReference type="EMBL" id="SODO01000013">
    <property type="protein sequence ID" value="TDW56843.1"/>
    <property type="molecule type" value="Genomic_DNA"/>
</dbReference>